<dbReference type="Proteomes" id="UP000632849">
    <property type="component" value="Unassembled WGS sequence"/>
</dbReference>
<evidence type="ECO:0000256" key="1">
    <source>
        <dbReference type="SAM" id="MobiDB-lite"/>
    </source>
</evidence>
<dbReference type="EMBL" id="BNBE01000002">
    <property type="protein sequence ID" value="GHG13172.1"/>
    <property type="molecule type" value="Genomic_DNA"/>
</dbReference>
<gene>
    <name evidence="2" type="ORF">GCM10017667_53650</name>
</gene>
<sequence length="56" mass="5797">MSTPPGGLDEGESVSTDPQETTAATVAGLIGAGLLVRADDVRYSLRLTDADDARTY</sequence>
<evidence type="ECO:0000313" key="3">
    <source>
        <dbReference type="Proteomes" id="UP000632849"/>
    </source>
</evidence>
<reference evidence="2" key="1">
    <citation type="journal article" date="2014" name="Int. J. Syst. Evol. Microbiol.">
        <title>Complete genome sequence of Corynebacterium casei LMG S-19264T (=DSM 44701T), isolated from a smear-ripened cheese.</title>
        <authorList>
            <consortium name="US DOE Joint Genome Institute (JGI-PGF)"/>
            <person name="Walter F."/>
            <person name="Albersmeier A."/>
            <person name="Kalinowski J."/>
            <person name="Ruckert C."/>
        </authorList>
    </citation>
    <scope>NUCLEOTIDE SEQUENCE</scope>
    <source>
        <strain evidence="2">JCM 4122</strain>
    </source>
</reference>
<reference evidence="2" key="2">
    <citation type="submission" date="2020-09" db="EMBL/GenBank/DDBJ databases">
        <authorList>
            <person name="Sun Q."/>
            <person name="Ohkuma M."/>
        </authorList>
    </citation>
    <scope>NUCLEOTIDE SEQUENCE</scope>
    <source>
        <strain evidence="2">JCM 4122</strain>
    </source>
</reference>
<dbReference type="AlphaFoldDB" id="A0A919BUM0"/>
<name>A0A919BUM0_STRFL</name>
<accession>A0A919BUM0</accession>
<organism evidence="2 3">
    <name type="scientific">Streptomyces filamentosus</name>
    <name type="common">Streptomyces roseosporus</name>
    <dbReference type="NCBI Taxonomy" id="67294"/>
    <lineage>
        <taxon>Bacteria</taxon>
        <taxon>Bacillati</taxon>
        <taxon>Actinomycetota</taxon>
        <taxon>Actinomycetes</taxon>
        <taxon>Kitasatosporales</taxon>
        <taxon>Streptomycetaceae</taxon>
        <taxon>Streptomyces</taxon>
    </lineage>
</organism>
<proteinExistence type="predicted"/>
<comment type="caution">
    <text evidence="2">The sequence shown here is derived from an EMBL/GenBank/DDBJ whole genome shotgun (WGS) entry which is preliminary data.</text>
</comment>
<keyword evidence="3" id="KW-1185">Reference proteome</keyword>
<protein>
    <submittedName>
        <fullName evidence="2">Uncharacterized protein</fullName>
    </submittedName>
</protein>
<feature type="region of interest" description="Disordered" evidence="1">
    <location>
        <begin position="1"/>
        <end position="21"/>
    </location>
</feature>
<evidence type="ECO:0000313" key="2">
    <source>
        <dbReference type="EMBL" id="GHG13172.1"/>
    </source>
</evidence>
<dbReference type="RefSeq" id="WP_190043259.1">
    <property type="nucleotide sequence ID" value="NZ_BNBE01000002.1"/>
</dbReference>